<gene>
    <name evidence="1" type="ORF">RR45_GL001004</name>
</gene>
<comment type="caution">
    <text evidence="1">The sequence shown here is derived from an EMBL/GenBank/DDBJ whole genome shotgun (WGS) entry which is preliminary data.</text>
</comment>
<keyword evidence="2" id="KW-1185">Reference proteome</keyword>
<evidence type="ECO:0000313" key="1">
    <source>
        <dbReference type="EMBL" id="PCS01931.1"/>
    </source>
</evidence>
<dbReference type="EMBL" id="JXJT01000020">
    <property type="protein sequence ID" value="PCS01931.1"/>
    <property type="molecule type" value="Genomic_DNA"/>
</dbReference>
<sequence length="51" mass="6113">MISTLIKKYFITKREAFDKIFSNWWPKYLNCVSVNRKEDATSAMKLLKNKL</sequence>
<reference evidence="1 2" key="1">
    <citation type="submission" date="2014-12" db="EMBL/GenBank/DDBJ databases">
        <title>Draft genome sequences of 10 type strains of Lactococcus.</title>
        <authorList>
            <person name="Sun Z."/>
            <person name="Zhong Z."/>
            <person name="Liu W."/>
            <person name="Zhang W."/>
            <person name="Zhang H."/>
        </authorList>
    </citation>
    <scope>NUCLEOTIDE SEQUENCE [LARGE SCALE GENOMIC DNA]</scope>
    <source>
        <strain evidence="1 2">DSM 22330</strain>
    </source>
</reference>
<evidence type="ECO:0000313" key="2">
    <source>
        <dbReference type="Proteomes" id="UP000218979"/>
    </source>
</evidence>
<protein>
    <submittedName>
        <fullName evidence="1">Uncharacterized protein</fullName>
    </submittedName>
</protein>
<proteinExistence type="predicted"/>
<name>A0ABX4I5C7_9LACT</name>
<organism evidence="1 2">
    <name type="scientific">Pseudolactococcus chungangensis CAU 28 = DSM 22330</name>
    <dbReference type="NCBI Taxonomy" id="1122154"/>
    <lineage>
        <taxon>Bacteria</taxon>
        <taxon>Bacillati</taxon>
        <taxon>Bacillota</taxon>
        <taxon>Bacilli</taxon>
        <taxon>Lactobacillales</taxon>
        <taxon>Streptococcaceae</taxon>
        <taxon>Pseudolactococcus</taxon>
    </lineage>
</organism>
<dbReference type="Proteomes" id="UP000218979">
    <property type="component" value="Unassembled WGS sequence"/>
</dbReference>
<dbReference type="SUPFAM" id="SSF69593">
    <property type="entry name" value="Glycerol-3-phosphate (1)-acyltransferase"/>
    <property type="match status" value="1"/>
</dbReference>
<accession>A0ABX4I5C7</accession>